<name>X0W457_9ZZZZ</name>
<organism evidence="1">
    <name type="scientific">marine sediment metagenome</name>
    <dbReference type="NCBI Taxonomy" id="412755"/>
    <lineage>
        <taxon>unclassified sequences</taxon>
        <taxon>metagenomes</taxon>
        <taxon>ecological metagenomes</taxon>
    </lineage>
</organism>
<feature type="non-terminal residue" evidence="1">
    <location>
        <position position="52"/>
    </location>
</feature>
<reference evidence="1" key="1">
    <citation type="journal article" date="2014" name="Front. Microbiol.">
        <title>High frequency of phylogenetically diverse reductive dehalogenase-homologous genes in deep subseafloor sedimentary metagenomes.</title>
        <authorList>
            <person name="Kawai M."/>
            <person name="Futagami T."/>
            <person name="Toyoda A."/>
            <person name="Takaki Y."/>
            <person name="Nishi S."/>
            <person name="Hori S."/>
            <person name="Arai W."/>
            <person name="Tsubouchi T."/>
            <person name="Morono Y."/>
            <person name="Uchiyama I."/>
            <person name="Ito T."/>
            <person name="Fujiyama A."/>
            <person name="Inagaki F."/>
            <person name="Takami H."/>
        </authorList>
    </citation>
    <scope>NUCLEOTIDE SEQUENCE</scope>
    <source>
        <strain evidence="1">Expedition CK06-06</strain>
    </source>
</reference>
<dbReference type="AlphaFoldDB" id="X0W457"/>
<dbReference type="EMBL" id="BARS01030230">
    <property type="protein sequence ID" value="GAG19408.1"/>
    <property type="molecule type" value="Genomic_DNA"/>
</dbReference>
<sequence>MCIVLASFRVSSNKQADRGLAIAGQRPPVKDLLISKTFDMPPTNITLAQAER</sequence>
<accession>X0W457</accession>
<comment type="caution">
    <text evidence="1">The sequence shown here is derived from an EMBL/GenBank/DDBJ whole genome shotgun (WGS) entry which is preliminary data.</text>
</comment>
<evidence type="ECO:0000313" key="1">
    <source>
        <dbReference type="EMBL" id="GAG19408.1"/>
    </source>
</evidence>
<gene>
    <name evidence="1" type="ORF">S01H1_47164</name>
</gene>
<proteinExistence type="predicted"/>
<protein>
    <submittedName>
        <fullName evidence="1">Uncharacterized protein</fullName>
    </submittedName>
</protein>